<dbReference type="NCBIfam" id="TIGR02395">
    <property type="entry name" value="rpoN_sigma"/>
    <property type="match status" value="1"/>
</dbReference>
<dbReference type="Proteomes" id="UP000282529">
    <property type="component" value="Unassembled WGS sequence"/>
</dbReference>
<evidence type="ECO:0000313" key="12">
    <source>
        <dbReference type="Proteomes" id="UP000282529"/>
    </source>
</evidence>
<keyword evidence="2" id="KW-0240">DNA-directed RNA polymerase</keyword>
<gene>
    <name evidence="11" type="primary">rpoN</name>
    <name evidence="11" type="ORF">EH198_22575</name>
</gene>
<keyword evidence="3" id="KW-0808">Transferase</keyword>
<keyword evidence="8" id="KW-0804">Transcription</keyword>
<dbReference type="PRINTS" id="PR00045">
    <property type="entry name" value="SIGMA54FCT"/>
</dbReference>
<dbReference type="GO" id="GO:0016779">
    <property type="term" value="F:nucleotidyltransferase activity"/>
    <property type="evidence" value="ECO:0007669"/>
    <property type="project" value="UniProtKB-KW"/>
</dbReference>
<dbReference type="GO" id="GO:0006352">
    <property type="term" value="P:DNA-templated transcription initiation"/>
    <property type="evidence" value="ECO:0007669"/>
    <property type="project" value="InterPro"/>
</dbReference>
<evidence type="ECO:0000259" key="9">
    <source>
        <dbReference type="Pfam" id="PF04552"/>
    </source>
</evidence>
<evidence type="ECO:0000256" key="8">
    <source>
        <dbReference type="ARBA" id="ARBA00023163"/>
    </source>
</evidence>
<dbReference type="Gene3D" id="1.10.10.1330">
    <property type="entry name" value="RNA polymerase sigma-54 factor, core-binding domain"/>
    <property type="match status" value="1"/>
</dbReference>
<dbReference type="GO" id="GO:0016987">
    <property type="term" value="F:sigma factor activity"/>
    <property type="evidence" value="ECO:0007669"/>
    <property type="project" value="UniProtKB-KW"/>
</dbReference>
<evidence type="ECO:0000256" key="6">
    <source>
        <dbReference type="ARBA" id="ARBA00023082"/>
    </source>
</evidence>
<proteinExistence type="inferred from homology"/>
<dbReference type="Pfam" id="PF04552">
    <property type="entry name" value="Sigma54_DBD"/>
    <property type="match status" value="1"/>
</dbReference>
<dbReference type="GO" id="GO:0000428">
    <property type="term" value="C:DNA-directed RNA polymerase complex"/>
    <property type="evidence" value="ECO:0007669"/>
    <property type="project" value="UniProtKB-KW"/>
</dbReference>
<dbReference type="GO" id="GO:0001216">
    <property type="term" value="F:DNA-binding transcription activator activity"/>
    <property type="evidence" value="ECO:0007669"/>
    <property type="project" value="InterPro"/>
</dbReference>
<organism evidence="11 12">
    <name type="scientific">Paenibacillus rhizophilus</name>
    <dbReference type="NCBI Taxonomy" id="1850366"/>
    <lineage>
        <taxon>Bacteria</taxon>
        <taxon>Bacillati</taxon>
        <taxon>Bacillota</taxon>
        <taxon>Bacilli</taxon>
        <taxon>Bacillales</taxon>
        <taxon>Paenibacillaceae</taxon>
        <taxon>Paenibacillus</taxon>
    </lineage>
</organism>
<keyword evidence="7" id="KW-0238">DNA-binding</keyword>
<dbReference type="RefSeq" id="WP_124697765.1">
    <property type="nucleotide sequence ID" value="NZ_JBHUFE010000012.1"/>
</dbReference>
<dbReference type="Pfam" id="PF04963">
    <property type="entry name" value="Sigma54_CBD"/>
    <property type="match status" value="1"/>
</dbReference>
<keyword evidence="4" id="KW-0548">Nucleotidyltransferase</keyword>
<evidence type="ECO:0000256" key="3">
    <source>
        <dbReference type="ARBA" id="ARBA00022679"/>
    </source>
</evidence>
<evidence type="ECO:0000259" key="10">
    <source>
        <dbReference type="Pfam" id="PF04963"/>
    </source>
</evidence>
<reference evidence="11 12" key="1">
    <citation type="submission" date="2018-11" db="EMBL/GenBank/DDBJ databases">
        <title>Genome sequence of strain 7197.</title>
        <authorList>
            <person name="Gao J."/>
            <person name="Sun J."/>
        </authorList>
    </citation>
    <scope>NUCLEOTIDE SEQUENCE [LARGE SCALE GENOMIC DNA]</scope>
    <source>
        <strain evidence="11 12">7197</strain>
    </source>
</reference>
<sequence length="445" mass="50175">MIRFGLKQEQALKLTMTPELRQAIQILQYSSADLMSYLREQANENPVIDLQEYDISISGASSRQEQTRDEYSKSKSVNPVDLLDWIAEPPDTLYVYLKAQLGLVRGLTGTRRKTALYLIGNLDEKGYLETDAREAAVLLGIPVGEVLDALALVQSFEPSGIAARSLDECLLLQLRRSGEEDTLAVSMVQRHLTDMACNRLQKMSDALGASIAEIQETADRIRRLNPSPGSVFAHNEHRYIIADITVEKSDGGYLVRLSDLGSPQVSVNPYYGQMLQELPNQEEARQFIHDKFNTASWLIKSLEQRRQTLTRVAEAIVEMQRDFFDEGIHGLKPLTQKEIAEKTGLHESTVSRAVSNKYMQTPRGLFELKYFFTSALAAADGESASSESAKRRIKQLIDDEDKRKPLADQSIAELLAKEGLEISRRTVAKYREEMRILSSAKRKRF</sequence>
<protein>
    <submittedName>
        <fullName evidence="11">RNA polymerase sigma-54 factor</fullName>
    </submittedName>
</protein>
<evidence type="ECO:0000256" key="1">
    <source>
        <dbReference type="ARBA" id="ARBA00008798"/>
    </source>
</evidence>
<dbReference type="EMBL" id="RQPI01000021">
    <property type="protein sequence ID" value="RQW08396.1"/>
    <property type="molecule type" value="Genomic_DNA"/>
</dbReference>
<comment type="caution">
    <text evidence="11">The sequence shown here is derived from an EMBL/GenBank/DDBJ whole genome shotgun (WGS) entry which is preliminary data.</text>
</comment>
<dbReference type="InterPro" id="IPR000394">
    <property type="entry name" value="RNA_pol_sigma_54"/>
</dbReference>
<dbReference type="PIRSF" id="PIRSF000774">
    <property type="entry name" value="RpoN"/>
    <property type="match status" value="1"/>
</dbReference>
<dbReference type="InterPro" id="IPR007046">
    <property type="entry name" value="RNA_pol_sigma_54_core-bd"/>
</dbReference>
<name>A0A3N9PT34_9BACL</name>
<dbReference type="InterPro" id="IPR038709">
    <property type="entry name" value="RpoN_core-bd_sf"/>
</dbReference>
<evidence type="ECO:0000256" key="7">
    <source>
        <dbReference type="ARBA" id="ARBA00023125"/>
    </source>
</evidence>
<keyword evidence="12" id="KW-1185">Reference proteome</keyword>
<accession>A0A3N9PT34</accession>
<feature type="domain" description="RNA polymerase sigma factor 54 core-binding" evidence="10">
    <location>
        <begin position="88"/>
        <end position="271"/>
    </location>
</feature>
<dbReference type="Pfam" id="PF00309">
    <property type="entry name" value="Sigma54_AID"/>
    <property type="match status" value="1"/>
</dbReference>
<dbReference type="OrthoDB" id="9814402at2"/>
<dbReference type="GO" id="GO:0003677">
    <property type="term" value="F:DNA binding"/>
    <property type="evidence" value="ECO:0007669"/>
    <property type="project" value="UniProtKB-KW"/>
</dbReference>
<dbReference type="Gene3D" id="1.10.10.60">
    <property type="entry name" value="Homeodomain-like"/>
    <property type="match status" value="1"/>
</dbReference>
<dbReference type="PROSITE" id="PS00718">
    <property type="entry name" value="SIGMA54_2"/>
    <property type="match status" value="1"/>
</dbReference>
<dbReference type="InterPro" id="IPR007634">
    <property type="entry name" value="RNA_pol_sigma_54_DNA-bd"/>
</dbReference>
<keyword evidence="6" id="KW-0731">Sigma factor</keyword>
<evidence type="ECO:0000256" key="5">
    <source>
        <dbReference type="ARBA" id="ARBA00023015"/>
    </source>
</evidence>
<dbReference type="PANTHER" id="PTHR32248:SF4">
    <property type="entry name" value="RNA POLYMERASE SIGMA-54 FACTOR"/>
    <property type="match status" value="1"/>
</dbReference>
<dbReference type="AlphaFoldDB" id="A0A3N9PT34"/>
<keyword evidence="5" id="KW-0805">Transcription regulation</keyword>
<evidence type="ECO:0000313" key="11">
    <source>
        <dbReference type="EMBL" id="RQW08396.1"/>
    </source>
</evidence>
<evidence type="ECO:0000256" key="2">
    <source>
        <dbReference type="ARBA" id="ARBA00022478"/>
    </source>
</evidence>
<dbReference type="PROSITE" id="PS50044">
    <property type="entry name" value="SIGMA54_3"/>
    <property type="match status" value="1"/>
</dbReference>
<evidence type="ECO:0000256" key="4">
    <source>
        <dbReference type="ARBA" id="ARBA00022695"/>
    </source>
</evidence>
<dbReference type="PANTHER" id="PTHR32248">
    <property type="entry name" value="RNA POLYMERASE SIGMA-54 FACTOR"/>
    <property type="match status" value="1"/>
</dbReference>
<comment type="similarity">
    <text evidence="1">Belongs to the sigma-54 factor family.</text>
</comment>
<feature type="domain" description="RNA polymerase sigma factor 54 DNA-binding" evidence="9">
    <location>
        <begin position="286"/>
        <end position="444"/>
    </location>
</feature>